<evidence type="ECO:0000256" key="5">
    <source>
        <dbReference type="PIRSR" id="PIRSR000343-1"/>
    </source>
</evidence>
<dbReference type="AlphaFoldDB" id="A0A8S1CN00"/>
<dbReference type="GO" id="GO:0004392">
    <property type="term" value="F:heme oxygenase (decyclizing) activity"/>
    <property type="evidence" value="ECO:0007669"/>
    <property type="project" value="UniProtKB-UniRule"/>
</dbReference>
<reference evidence="7 8" key="1">
    <citation type="submission" date="2020-04" db="EMBL/GenBank/DDBJ databases">
        <authorList>
            <person name="Alioto T."/>
            <person name="Alioto T."/>
            <person name="Gomez Garrido J."/>
        </authorList>
    </citation>
    <scope>NUCLEOTIDE SEQUENCE [LARGE SCALE GENOMIC DNA]</scope>
</reference>
<dbReference type="PIRSF" id="PIRSF000343">
    <property type="entry name" value="Haem_Oase"/>
    <property type="match status" value="1"/>
</dbReference>
<gene>
    <name evidence="7" type="ORF">CLODIP_2_CD02626</name>
</gene>
<evidence type="ECO:0000256" key="1">
    <source>
        <dbReference type="ARBA" id="ARBA00022617"/>
    </source>
</evidence>
<evidence type="ECO:0000256" key="6">
    <source>
        <dbReference type="SAM" id="Phobius"/>
    </source>
</evidence>
<feature type="transmembrane region" description="Helical" evidence="6">
    <location>
        <begin position="87"/>
        <end position="105"/>
    </location>
</feature>
<dbReference type="EMBL" id="CADEPI010000046">
    <property type="protein sequence ID" value="CAB3369571.1"/>
    <property type="molecule type" value="Genomic_DNA"/>
</dbReference>
<dbReference type="InterPro" id="IPR016084">
    <property type="entry name" value="Haem_Oase-like_multi-hlx"/>
</dbReference>
<evidence type="ECO:0000313" key="7">
    <source>
        <dbReference type="EMBL" id="CAB3369571.1"/>
    </source>
</evidence>
<keyword evidence="6" id="KW-1133">Transmembrane helix</keyword>
<dbReference type="PRINTS" id="PR00088">
    <property type="entry name" value="HAEMOXYGNASE"/>
</dbReference>
<proteinExistence type="inferred from homology"/>
<comment type="similarity">
    <text evidence="4">Belongs to the heme oxygenase family.</text>
</comment>
<dbReference type="Gene3D" id="1.20.910.10">
    <property type="entry name" value="Heme oxygenase-like"/>
    <property type="match status" value="1"/>
</dbReference>
<comment type="caution">
    <text evidence="7">The sequence shown here is derived from an EMBL/GenBank/DDBJ whole genome shotgun (WGS) entry which is preliminary data.</text>
</comment>
<feature type="binding site" evidence="5">
    <location>
        <position position="92"/>
    </location>
    <ligand>
        <name>heme b</name>
        <dbReference type="ChEBI" id="CHEBI:60344"/>
    </ligand>
</feature>
<dbReference type="Pfam" id="PF01126">
    <property type="entry name" value="Heme_oxygenase"/>
    <property type="match status" value="1"/>
</dbReference>
<comment type="catalytic activity">
    <reaction evidence="4">
        <text>heme b + 3 reduced [NADPH--hemoprotein reductase] + 3 O2 = biliverdin IXalpha + CO + Fe(2+) + 3 oxidized [NADPH--hemoprotein reductase] + 3 H2O + H(+)</text>
        <dbReference type="Rhea" id="RHEA:21764"/>
        <dbReference type="Rhea" id="RHEA-COMP:11964"/>
        <dbReference type="Rhea" id="RHEA-COMP:11965"/>
        <dbReference type="ChEBI" id="CHEBI:15377"/>
        <dbReference type="ChEBI" id="CHEBI:15378"/>
        <dbReference type="ChEBI" id="CHEBI:15379"/>
        <dbReference type="ChEBI" id="CHEBI:17245"/>
        <dbReference type="ChEBI" id="CHEBI:29033"/>
        <dbReference type="ChEBI" id="CHEBI:57618"/>
        <dbReference type="ChEBI" id="CHEBI:57991"/>
        <dbReference type="ChEBI" id="CHEBI:58210"/>
        <dbReference type="ChEBI" id="CHEBI:60344"/>
        <dbReference type="EC" id="1.14.14.18"/>
    </reaction>
</comment>
<dbReference type="GO" id="GO:0006788">
    <property type="term" value="P:heme oxidation"/>
    <property type="evidence" value="ECO:0007669"/>
    <property type="project" value="UniProtKB-UniRule"/>
</dbReference>
<dbReference type="SUPFAM" id="SSF48613">
    <property type="entry name" value="Heme oxygenase-like"/>
    <property type="match status" value="1"/>
</dbReference>
<evidence type="ECO:0000256" key="2">
    <source>
        <dbReference type="ARBA" id="ARBA00022723"/>
    </source>
</evidence>
<dbReference type="InterPro" id="IPR002051">
    <property type="entry name" value="Haem_Oase"/>
</dbReference>
<name>A0A8S1CN00_9INSE</name>
<feature type="transmembrane region" description="Helical" evidence="6">
    <location>
        <begin position="195"/>
        <end position="213"/>
    </location>
</feature>
<evidence type="ECO:0000256" key="4">
    <source>
        <dbReference type="PIRNR" id="PIRNR000343"/>
    </source>
</evidence>
<dbReference type="PANTHER" id="PTHR10720">
    <property type="entry name" value="HEME OXYGENASE"/>
    <property type="match status" value="1"/>
</dbReference>
<keyword evidence="8" id="KW-1185">Reference proteome</keyword>
<dbReference type="PANTHER" id="PTHR10720:SF0">
    <property type="entry name" value="HEME OXYGENASE"/>
    <property type="match status" value="1"/>
</dbReference>
<dbReference type="Proteomes" id="UP000494165">
    <property type="component" value="Unassembled WGS sequence"/>
</dbReference>
<protein>
    <recommendedName>
        <fullName evidence="4">Heme oxygenase</fullName>
        <ecNumber evidence="4">1.14.14.18</ecNumber>
    </recommendedName>
</protein>
<dbReference type="CDD" id="cd19165">
    <property type="entry name" value="HemeO"/>
    <property type="match status" value="1"/>
</dbReference>
<accession>A0A8S1CN00</accession>
<dbReference type="GO" id="GO:0046872">
    <property type="term" value="F:metal ion binding"/>
    <property type="evidence" value="ECO:0007669"/>
    <property type="project" value="UniProtKB-UniRule"/>
</dbReference>
<keyword evidence="6" id="KW-0472">Membrane</keyword>
<keyword evidence="2 4" id="KW-0479">Metal-binding</keyword>
<keyword evidence="3 4" id="KW-0408">Iron</keyword>
<keyword evidence="1 4" id="KW-0349">Heme</keyword>
<keyword evidence="6" id="KW-0812">Transmembrane</keyword>
<dbReference type="InterPro" id="IPR016053">
    <property type="entry name" value="Haem_Oase-like"/>
</dbReference>
<evidence type="ECO:0000256" key="3">
    <source>
        <dbReference type="ARBA" id="ARBA00023004"/>
    </source>
</evidence>
<sequence>MSDDSVWADGLLIFYEIFKFLEGAMTRMKDSLIGELDVEGLRRTEAFEKDLSFFMGRGWEKHYQPRPEVAAYVRYLKNLEETDPHQLMAYIYHLYMGLLSGGQILQKKRQLTHKFFPVFGQQVQNPTDGYEITNFHNRTIAQVKRDLAKKMNEVAAELDEATKQKLIQESRTVFIKNNEIIRTVQGATNVLVRRVSIFLGTILLAIIITSYLLRH</sequence>
<organism evidence="7 8">
    <name type="scientific">Cloeon dipterum</name>
    <dbReference type="NCBI Taxonomy" id="197152"/>
    <lineage>
        <taxon>Eukaryota</taxon>
        <taxon>Metazoa</taxon>
        <taxon>Ecdysozoa</taxon>
        <taxon>Arthropoda</taxon>
        <taxon>Hexapoda</taxon>
        <taxon>Insecta</taxon>
        <taxon>Pterygota</taxon>
        <taxon>Palaeoptera</taxon>
        <taxon>Ephemeroptera</taxon>
        <taxon>Pisciforma</taxon>
        <taxon>Baetidae</taxon>
        <taxon>Cloeon</taxon>
    </lineage>
</organism>
<dbReference type="EC" id="1.14.14.18" evidence="4"/>
<evidence type="ECO:0000313" key="8">
    <source>
        <dbReference type="Proteomes" id="UP000494165"/>
    </source>
</evidence>